<evidence type="ECO:0000313" key="3">
    <source>
        <dbReference type="Proteomes" id="UP001301958"/>
    </source>
</evidence>
<name>A0AAN7H385_9PEZI</name>
<accession>A0AAN7H385</accession>
<reference evidence="2" key="1">
    <citation type="journal article" date="2023" name="Mol. Phylogenet. Evol.">
        <title>Genome-scale phylogeny and comparative genomics of the fungal order Sordariales.</title>
        <authorList>
            <person name="Hensen N."/>
            <person name="Bonometti L."/>
            <person name="Westerberg I."/>
            <person name="Brannstrom I.O."/>
            <person name="Guillou S."/>
            <person name="Cros-Aarteil S."/>
            <person name="Calhoun S."/>
            <person name="Haridas S."/>
            <person name="Kuo A."/>
            <person name="Mondo S."/>
            <person name="Pangilinan J."/>
            <person name="Riley R."/>
            <person name="LaButti K."/>
            <person name="Andreopoulos B."/>
            <person name="Lipzen A."/>
            <person name="Chen C."/>
            <person name="Yan M."/>
            <person name="Daum C."/>
            <person name="Ng V."/>
            <person name="Clum A."/>
            <person name="Steindorff A."/>
            <person name="Ohm R.A."/>
            <person name="Martin F."/>
            <person name="Silar P."/>
            <person name="Natvig D.O."/>
            <person name="Lalanne C."/>
            <person name="Gautier V."/>
            <person name="Ament-Velasquez S.L."/>
            <person name="Kruys A."/>
            <person name="Hutchinson M.I."/>
            <person name="Powell A.J."/>
            <person name="Barry K."/>
            <person name="Miller A.N."/>
            <person name="Grigoriev I.V."/>
            <person name="Debuchy R."/>
            <person name="Gladieux P."/>
            <person name="Hiltunen Thoren M."/>
            <person name="Johannesson H."/>
        </authorList>
    </citation>
    <scope>NUCLEOTIDE SEQUENCE</scope>
    <source>
        <strain evidence="2">CBS 990.96</strain>
    </source>
</reference>
<feature type="region of interest" description="Disordered" evidence="1">
    <location>
        <begin position="1"/>
        <end position="27"/>
    </location>
</feature>
<protein>
    <submittedName>
        <fullName evidence="2">Uncharacterized protein</fullName>
    </submittedName>
</protein>
<dbReference type="EMBL" id="MU865305">
    <property type="protein sequence ID" value="KAK4229727.1"/>
    <property type="molecule type" value="Genomic_DNA"/>
</dbReference>
<evidence type="ECO:0000256" key="1">
    <source>
        <dbReference type="SAM" id="MobiDB-lite"/>
    </source>
</evidence>
<gene>
    <name evidence="2" type="ORF">QBC38DRAFT_543125</name>
</gene>
<comment type="caution">
    <text evidence="2">The sequence shown here is derived from an EMBL/GenBank/DDBJ whole genome shotgun (WGS) entry which is preliminary data.</text>
</comment>
<feature type="region of interest" description="Disordered" evidence="1">
    <location>
        <begin position="1184"/>
        <end position="1224"/>
    </location>
</feature>
<dbReference type="Proteomes" id="UP001301958">
    <property type="component" value="Unassembled WGS sequence"/>
</dbReference>
<feature type="compositionally biased region" description="Basic and acidic residues" evidence="1">
    <location>
        <begin position="1184"/>
        <end position="1218"/>
    </location>
</feature>
<dbReference type="AlphaFoldDB" id="A0AAN7H385"/>
<evidence type="ECO:0000313" key="2">
    <source>
        <dbReference type="EMBL" id="KAK4229727.1"/>
    </source>
</evidence>
<sequence length="1224" mass="141038">MDGVDVGDRHGRRRDATQGGNLVVLPPAGPEVPGHWHGWMAYLIPPTTRRQFIAARDSRTFDPSSSRGARRTPGEVLYNWVLEYIAVAPRCPPLFRQLIEHTLAIAPPNTPSSALLAGILINPNLVLYGLDGTFWDALERYTIFDGHWDGHLAVSLPTQMLEIPVDYLPRPLDWPIDHPSIEEQEIHVEEEVDDEVIRTTHERLERLTTGIRSDEHLAKIPGVVIINSVPVNNILPRDILTGLRQGGRDWYTPSWYGTVPQPPLAQRFFTIINFLADEDRDRTPDWETARTEIVRYLYWLAMTDKSGQLQRASLATRQMFECAVDMCMVHAVYERHFHGDTSALRLSRPDTTPLRSTRLNYLINPYDWPLPSRRGVPNNRQLIEKPITGRPVEEINANFTDLNIQNGNHGLLVLASREFWKPVAGRLTLLTVVPGDVLGNARQNLAFREHRAYEHYIRPGNVGWTLDDTFMLPLDIADPVPAHVLYAVERGARRAGLQKMLRYFGNGIHHAIQSPFRQLILQDERSIVKNAKKAEGIQWVPPALPASELGDPKNHETHRYDVAWGDFYVKLKSYRQLCQAEVQRERENTLPWVTLPKNVVNGGPYVWRMIDPLMQDQQDRLKRCLVMEKVLRAAYKKWPRKLLRRVVKAMGEAIRAPNNNHTVPAGITLDTDEQYETPRPIPPGRGPTTPRMVDYNDLVWLRRLAQPGVSEGTWERRYYPDTPEGKYRLYQIFARRVQKAMDDRNPNGLFANKYSRVTVDQLLNVINPGGGTPFVASKIQFGPYEACSYLDRMNHQGHLRFQQDPTCYGTISLPNARYFTEHRVIWPTPQPRRQNEPPPSPRPNWKAGSLRRWDEIINNPNLIADVKKGSRVYNFFMALGYRLGYTIFQLKHQMDTQNNAPARAPAVSTQRLLDAYGAFDRKVRSTHEKLDTSDLFHWHDEKTIIEDLEKDIPEFVVHARRPLDRIRSQVIEEISENKNMLAPAREIKLPNDGGSKFVYDVSWDWALYPKNYKAKPRQYWKLDRWPVEPGWYLDEATLRSITTDADVDPKWTFDATSPANDPVHDMYKRRKMEPYADKPIKFRPGPVVYPAGDTKFQRKKVEEHITDMVHQATGIGKPGQPGIPNRLLKYLTNGLSGTGLFEEEIAAEPKLPEIKQTDVPQSWDPNRDIHKEFHPYLKRRRVREEIAEGPKPDNNRHARDVCGKKKRKLDPEEYREIGQWENLG</sequence>
<reference evidence="2" key="2">
    <citation type="submission" date="2023-05" db="EMBL/GenBank/DDBJ databases">
        <authorList>
            <consortium name="Lawrence Berkeley National Laboratory"/>
            <person name="Steindorff A."/>
            <person name="Hensen N."/>
            <person name="Bonometti L."/>
            <person name="Westerberg I."/>
            <person name="Brannstrom I.O."/>
            <person name="Guillou S."/>
            <person name="Cros-Aarteil S."/>
            <person name="Calhoun S."/>
            <person name="Haridas S."/>
            <person name="Kuo A."/>
            <person name="Mondo S."/>
            <person name="Pangilinan J."/>
            <person name="Riley R."/>
            <person name="Labutti K."/>
            <person name="Andreopoulos B."/>
            <person name="Lipzen A."/>
            <person name="Chen C."/>
            <person name="Yanf M."/>
            <person name="Daum C."/>
            <person name="Ng V."/>
            <person name="Clum A."/>
            <person name="Ohm R."/>
            <person name="Martin F."/>
            <person name="Silar P."/>
            <person name="Natvig D."/>
            <person name="Lalanne C."/>
            <person name="Gautier V."/>
            <person name="Ament-Velasquez S.L."/>
            <person name="Kruys A."/>
            <person name="Hutchinson M.I."/>
            <person name="Powell A.J."/>
            <person name="Barry K."/>
            <person name="Miller A.N."/>
            <person name="Grigoriev I.V."/>
            <person name="Debuchy R."/>
            <person name="Gladieux P."/>
            <person name="Thoren M.H."/>
            <person name="Johannesson H."/>
        </authorList>
    </citation>
    <scope>NUCLEOTIDE SEQUENCE</scope>
    <source>
        <strain evidence="2">CBS 990.96</strain>
    </source>
</reference>
<keyword evidence="3" id="KW-1185">Reference proteome</keyword>
<organism evidence="2 3">
    <name type="scientific">Podospora fimiseda</name>
    <dbReference type="NCBI Taxonomy" id="252190"/>
    <lineage>
        <taxon>Eukaryota</taxon>
        <taxon>Fungi</taxon>
        <taxon>Dikarya</taxon>
        <taxon>Ascomycota</taxon>
        <taxon>Pezizomycotina</taxon>
        <taxon>Sordariomycetes</taxon>
        <taxon>Sordariomycetidae</taxon>
        <taxon>Sordariales</taxon>
        <taxon>Podosporaceae</taxon>
        <taxon>Podospora</taxon>
    </lineage>
</organism>
<feature type="region of interest" description="Disordered" evidence="1">
    <location>
        <begin position="827"/>
        <end position="847"/>
    </location>
</feature>
<proteinExistence type="predicted"/>